<name>A0A7U2F8V0_PHANO</name>
<protein>
    <submittedName>
        <fullName evidence="1">Uncharacterized protein</fullName>
    </submittedName>
</protein>
<reference evidence="2" key="1">
    <citation type="journal article" date="2021" name="BMC Genomics">
        <title>Chromosome-level genome assembly and manually-curated proteome of model necrotroph Parastagonospora nodorum Sn15 reveals a genome-wide trove of candidate effector homologs, and redundancy of virulence-related functions within an accessory chromosome.</title>
        <authorList>
            <person name="Bertazzoni S."/>
            <person name="Jones D.A.B."/>
            <person name="Phan H.T."/>
            <person name="Tan K.-C."/>
            <person name="Hane J.K."/>
        </authorList>
    </citation>
    <scope>NUCLEOTIDE SEQUENCE [LARGE SCALE GENOMIC DNA]</scope>
    <source>
        <strain evidence="2">SN15 / ATCC MYA-4574 / FGSC 10173)</strain>
    </source>
</reference>
<gene>
    <name evidence="1" type="ORF">JI435_438490</name>
</gene>
<accession>A0A7U2F8V0</accession>
<dbReference type="Proteomes" id="UP000663193">
    <property type="component" value="Chromosome 11"/>
</dbReference>
<dbReference type="EMBL" id="CP069033">
    <property type="protein sequence ID" value="QRD00672.1"/>
    <property type="molecule type" value="Genomic_DNA"/>
</dbReference>
<evidence type="ECO:0000313" key="2">
    <source>
        <dbReference type="Proteomes" id="UP000663193"/>
    </source>
</evidence>
<sequence>MTASATTQSSTSVVNHAVVASPTPVVLGNICGECGGNFAGGSRKCTCYDD</sequence>
<evidence type="ECO:0000313" key="1">
    <source>
        <dbReference type="EMBL" id="QRD00672.1"/>
    </source>
</evidence>
<proteinExistence type="predicted"/>
<organism evidence="1 2">
    <name type="scientific">Phaeosphaeria nodorum (strain SN15 / ATCC MYA-4574 / FGSC 10173)</name>
    <name type="common">Glume blotch fungus</name>
    <name type="synonym">Parastagonospora nodorum</name>
    <dbReference type="NCBI Taxonomy" id="321614"/>
    <lineage>
        <taxon>Eukaryota</taxon>
        <taxon>Fungi</taxon>
        <taxon>Dikarya</taxon>
        <taxon>Ascomycota</taxon>
        <taxon>Pezizomycotina</taxon>
        <taxon>Dothideomycetes</taxon>
        <taxon>Pleosporomycetidae</taxon>
        <taxon>Pleosporales</taxon>
        <taxon>Pleosporineae</taxon>
        <taxon>Phaeosphaeriaceae</taxon>
        <taxon>Parastagonospora</taxon>
    </lineage>
</organism>
<dbReference type="VEuPathDB" id="FungiDB:JI435_438490"/>
<dbReference type="AlphaFoldDB" id="A0A7U2F8V0"/>
<keyword evidence="2" id="KW-1185">Reference proteome</keyword>